<dbReference type="Gene3D" id="3.40.50.620">
    <property type="entry name" value="HUPs"/>
    <property type="match status" value="1"/>
</dbReference>
<dbReference type="InterPro" id="IPR014729">
    <property type="entry name" value="Rossmann-like_a/b/a_fold"/>
</dbReference>
<gene>
    <name evidence="2" type="ORF">GGQ68_003146</name>
</gene>
<dbReference type="EMBL" id="JACIEJ010000007">
    <property type="protein sequence ID" value="MBB3986803.1"/>
    <property type="molecule type" value="Genomic_DNA"/>
</dbReference>
<evidence type="ECO:0000259" key="1">
    <source>
        <dbReference type="Pfam" id="PF02698"/>
    </source>
</evidence>
<dbReference type="GO" id="GO:0005886">
    <property type="term" value="C:plasma membrane"/>
    <property type="evidence" value="ECO:0007669"/>
    <property type="project" value="TreeGrafter"/>
</dbReference>
<dbReference type="InterPro" id="IPR051599">
    <property type="entry name" value="Cell_Envelope_Assoc"/>
</dbReference>
<dbReference type="GO" id="GO:0043164">
    <property type="term" value="P:Gram-negative-bacterium-type cell wall biogenesis"/>
    <property type="evidence" value="ECO:0007669"/>
    <property type="project" value="TreeGrafter"/>
</dbReference>
<feature type="domain" description="DUF218" evidence="1">
    <location>
        <begin position="37"/>
        <end position="161"/>
    </location>
</feature>
<evidence type="ECO:0000313" key="2">
    <source>
        <dbReference type="EMBL" id="MBB3986803.1"/>
    </source>
</evidence>
<proteinExistence type="predicted"/>
<accession>A0A7W6DVB8</accession>
<dbReference type="Pfam" id="PF02698">
    <property type="entry name" value="DUF218"/>
    <property type="match status" value="1"/>
</dbReference>
<dbReference type="InterPro" id="IPR003848">
    <property type="entry name" value="DUF218"/>
</dbReference>
<dbReference type="PANTHER" id="PTHR30336">
    <property type="entry name" value="INNER MEMBRANE PROTEIN, PROBABLE PERMEASE"/>
    <property type="match status" value="1"/>
</dbReference>
<comment type="caution">
    <text evidence="2">The sequence shown here is derived from an EMBL/GenBank/DDBJ whole genome shotgun (WGS) entry which is preliminary data.</text>
</comment>
<dbReference type="AlphaFoldDB" id="A0A7W6DVB8"/>
<dbReference type="Proteomes" id="UP000541426">
    <property type="component" value="Unassembled WGS sequence"/>
</dbReference>
<organism evidence="2 3">
    <name type="scientific">Sagittula marina</name>
    <dbReference type="NCBI Taxonomy" id="943940"/>
    <lineage>
        <taxon>Bacteria</taxon>
        <taxon>Pseudomonadati</taxon>
        <taxon>Pseudomonadota</taxon>
        <taxon>Alphaproteobacteria</taxon>
        <taxon>Rhodobacterales</taxon>
        <taxon>Roseobacteraceae</taxon>
        <taxon>Sagittula</taxon>
    </lineage>
</organism>
<dbReference type="GO" id="GO:0000270">
    <property type="term" value="P:peptidoglycan metabolic process"/>
    <property type="evidence" value="ECO:0007669"/>
    <property type="project" value="TreeGrafter"/>
</dbReference>
<dbReference type="CDD" id="cd06259">
    <property type="entry name" value="YdcF-like"/>
    <property type="match status" value="1"/>
</dbReference>
<reference evidence="2 3" key="1">
    <citation type="submission" date="2020-08" db="EMBL/GenBank/DDBJ databases">
        <title>Genomic Encyclopedia of Type Strains, Phase IV (KMG-IV): sequencing the most valuable type-strain genomes for metagenomic binning, comparative biology and taxonomic classification.</title>
        <authorList>
            <person name="Goeker M."/>
        </authorList>
    </citation>
    <scope>NUCLEOTIDE SEQUENCE [LARGE SCALE GENOMIC DNA]</scope>
    <source>
        <strain evidence="2 3">DSM 102235</strain>
    </source>
</reference>
<dbReference type="PANTHER" id="PTHR30336:SF4">
    <property type="entry name" value="ENVELOPE BIOGENESIS FACTOR ELYC"/>
    <property type="match status" value="1"/>
</dbReference>
<name>A0A7W6DVB8_9RHOB</name>
<dbReference type="RefSeq" id="WP_183967460.1">
    <property type="nucleotide sequence ID" value="NZ_BAABBZ010000006.1"/>
</dbReference>
<keyword evidence="3" id="KW-1185">Reference proteome</keyword>
<sequence>MRLLIKLFAGYILFCTALVLLSINLVQRCDALRSHFDVAVVLGGGSTTDGLSIDSAARVIAGVRLYQTGTVDSLLMTGAGALGQASTAKAMARKARDMSVDSEGILVEPASQSTLQNARFSLEILPEDTRLIVVTEPFHALRGAASFLWAGKAVSVCATPKVPRPGQGTLRARVREVAAWAVNIPRAAGWTMAAWLVPEDRLPLWILQ</sequence>
<protein>
    <submittedName>
        <fullName evidence="2">Uncharacterized SAM-binding protein YcdF (DUF218 family)</fullName>
    </submittedName>
</protein>
<evidence type="ECO:0000313" key="3">
    <source>
        <dbReference type="Proteomes" id="UP000541426"/>
    </source>
</evidence>